<dbReference type="GeneID" id="65101659"/>
<sequence>MKLVTFVMAIDNNNCVLDQEQIYETYLKHFDVIDAIMCLNGDCLAVCVSAADSLNRPTALCDFKCDKLQIVDQHHDVELLLERMYNIVELYNQQQ</sequence>
<name>A0A410S7Q1_9ABAC</name>
<dbReference type="Pfam" id="PF07785">
    <property type="entry name" value="DUF1623"/>
    <property type="match status" value="1"/>
</dbReference>
<keyword evidence="2" id="KW-1185">Reference proteome</keyword>
<reference evidence="1 2" key="1">
    <citation type="submission" date="2018-08" db="EMBL/GenBank/DDBJ databases">
        <title>Sequence analysis of the African armyworm, Spodoptera exempta nucleopolyhedrovirus.</title>
        <authorList>
            <person name="Escasa S.R."/>
            <person name="Mowery J.D."/>
            <person name="Bauchan G.R."/>
            <person name="Harrison R.L."/>
            <person name="Cory J.S."/>
        </authorList>
    </citation>
    <scope>NUCLEOTIDE SEQUENCE [LARGE SCALE GENOMIC DNA]</scope>
    <source>
        <strain evidence="1 2">244.1</strain>
    </source>
</reference>
<protein>
    <recommendedName>
        <fullName evidence="3">Ac117-like protein</fullName>
    </recommendedName>
</protein>
<accession>A0A410S7Q1</accession>
<evidence type="ECO:0000313" key="1">
    <source>
        <dbReference type="EMBL" id="QAT90329.1"/>
    </source>
</evidence>
<dbReference type="Proteomes" id="UP000503509">
    <property type="component" value="Genome"/>
</dbReference>
<dbReference type="InterPro" id="IPR012428">
    <property type="entry name" value="AcMNPV_Orf117"/>
</dbReference>
<dbReference type="EMBL" id="MH717816">
    <property type="protein sequence ID" value="QAT90329.1"/>
    <property type="molecule type" value="Genomic_DNA"/>
</dbReference>
<organism evidence="1 2">
    <name type="scientific">Spodoptera exempta nucleopolyhedrovirus</name>
    <dbReference type="NCBI Taxonomy" id="1242863"/>
    <lineage>
        <taxon>Viruses</taxon>
        <taxon>Viruses incertae sedis</taxon>
        <taxon>Naldaviricetes</taxon>
        <taxon>Lefavirales</taxon>
        <taxon>Baculoviridae</taxon>
        <taxon>Alphabaculovirus</taxon>
        <taxon>Alphabaculovirus spexemptae</taxon>
    </lineage>
</organism>
<evidence type="ECO:0008006" key="3">
    <source>
        <dbReference type="Google" id="ProtNLM"/>
    </source>
</evidence>
<proteinExistence type="predicted"/>
<evidence type="ECO:0000313" key="2">
    <source>
        <dbReference type="Proteomes" id="UP000503509"/>
    </source>
</evidence>
<dbReference type="KEGG" id="vg:65101659"/>
<dbReference type="RefSeq" id="YP_010086461.1">
    <property type="nucleotide sequence ID" value="NC_055455.1"/>
</dbReference>